<keyword evidence="1" id="KW-0812">Transmembrane</keyword>
<dbReference type="EMBL" id="CP044205">
    <property type="protein sequence ID" value="QFY42927.1"/>
    <property type="molecule type" value="Genomic_DNA"/>
</dbReference>
<evidence type="ECO:0000256" key="1">
    <source>
        <dbReference type="SAM" id="Phobius"/>
    </source>
</evidence>
<name>A0A5Q0BLF5_9GAMM</name>
<dbReference type="Proteomes" id="UP000325755">
    <property type="component" value="Chromosome"/>
</dbReference>
<dbReference type="RefSeq" id="WP_153248916.1">
    <property type="nucleotide sequence ID" value="NZ_CP044205.1"/>
</dbReference>
<evidence type="ECO:0000313" key="3">
    <source>
        <dbReference type="Proteomes" id="UP000325755"/>
    </source>
</evidence>
<feature type="transmembrane region" description="Helical" evidence="1">
    <location>
        <begin position="12"/>
        <end position="31"/>
    </location>
</feature>
<dbReference type="AlphaFoldDB" id="A0A5Q0BLF5"/>
<keyword evidence="1" id="KW-0472">Membrane</keyword>
<sequence>MFKFKTDTFIDYPIHSSTFLVLFGLLMFLPLIRPPVILSLILVSGLVYLSMFFGAKLHVSEPDGQLTK</sequence>
<keyword evidence="3" id="KW-1185">Reference proteome</keyword>
<organism evidence="2 3">
    <name type="scientific">Candidatus Methylospira mobilis</name>
    <dbReference type="NCBI Taxonomy" id="1808979"/>
    <lineage>
        <taxon>Bacteria</taxon>
        <taxon>Pseudomonadati</taxon>
        <taxon>Pseudomonadota</taxon>
        <taxon>Gammaproteobacteria</taxon>
        <taxon>Methylococcales</taxon>
        <taxon>Methylococcaceae</taxon>
        <taxon>Candidatus Methylospira</taxon>
    </lineage>
</organism>
<accession>A0A5Q0BLF5</accession>
<feature type="transmembrane region" description="Helical" evidence="1">
    <location>
        <begin position="37"/>
        <end position="59"/>
    </location>
</feature>
<reference evidence="2 3" key="1">
    <citation type="submission" date="2019-09" db="EMBL/GenBank/DDBJ databases">
        <title>Ecophysiology of the spiral-shaped methanotroph Methylospira mobilis as revealed by the complete genome sequence.</title>
        <authorList>
            <person name="Oshkin I.Y."/>
            <person name="Dedysh S.N."/>
            <person name="Miroshnikov K."/>
            <person name="Danilova O.V."/>
            <person name="Hakobyan A."/>
            <person name="Liesack W."/>
        </authorList>
    </citation>
    <scope>NUCLEOTIDE SEQUENCE [LARGE SCALE GENOMIC DNA]</scope>
    <source>
        <strain evidence="2 3">Shm1</strain>
    </source>
</reference>
<keyword evidence="1" id="KW-1133">Transmembrane helix</keyword>
<dbReference type="KEGG" id="mmob:F6R98_10150"/>
<evidence type="ECO:0000313" key="2">
    <source>
        <dbReference type="EMBL" id="QFY42927.1"/>
    </source>
</evidence>
<proteinExistence type="predicted"/>
<dbReference type="InParanoid" id="A0A5Q0BLF5"/>
<gene>
    <name evidence="2" type="ORF">F6R98_10150</name>
</gene>
<protein>
    <submittedName>
        <fullName evidence="2">Uncharacterized protein</fullName>
    </submittedName>
</protein>